<comment type="caution">
    <text evidence="1">The sequence shown here is derived from an EMBL/GenBank/DDBJ whole genome shotgun (WGS) entry which is preliminary data.</text>
</comment>
<sequence>MFKDFLMRKMLKSQGVPEAQIDQALLMINKNPDLFKKIADEIQIKTSAGGDKMAVTMEVMKKYESELKAIK</sequence>
<organism evidence="1 2">
    <name type="scientific">Candidatus Vogelbacteria bacterium RIFOXYD1_FULL_44_32</name>
    <dbReference type="NCBI Taxonomy" id="1802438"/>
    <lineage>
        <taxon>Bacteria</taxon>
        <taxon>Candidatus Vogeliibacteriota</taxon>
    </lineage>
</organism>
<dbReference type="Proteomes" id="UP000177043">
    <property type="component" value="Unassembled WGS sequence"/>
</dbReference>
<gene>
    <name evidence="1" type="ORF">A2571_02470</name>
</gene>
<dbReference type="AlphaFoldDB" id="A0A1G2QEV4"/>
<reference evidence="1 2" key="1">
    <citation type="journal article" date="2016" name="Nat. Commun.">
        <title>Thousands of microbial genomes shed light on interconnected biogeochemical processes in an aquifer system.</title>
        <authorList>
            <person name="Anantharaman K."/>
            <person name="Brown C.T."/>
            <person name="Hug L.A."/>
            <person name="Sharon I."/>
            <person name="Castelle C.J."/>
            <person name="Probst A.J."/>
            <person name="Thomas B.C."/>
            <person name="Singh A."/>
            <person name="Wilkins M.J."/>
            <person name="Karaoz U."/>
            <person name="Brodie E.L."/>
            <person name="Williams K.H."/>
            <person name="Hubbard S.S."/>
            <person name="Banfield J.F."/>
        </authorList>
    </citation>
    <scope>NUCLEOTIDE SEQUENCE [LARGE SCALE GENOMIC DNA]</scope>
</reference>
<evidence type="ECO:0000313" key="2">
    <source>
        <dbReference type="Proteomes" id="UP000177043"/>
    </source>
</evidence>
<dbReference type="STRING" id="1802438.A2571_02470"/>
<dbReference type="EMBL" id="MHTJ01000003">
    <property type="protein sequence ID" value="OHA58609.1"/>
    <property type="molecule type" value="Genomic_DNA"/>
</dbReference>
<accession>A0A1G2QEV4</accession>
<proteinExistence type="predicted"/>
<evidence type="ECO:0000313" key="1">
    <source>
        <dbReference type="EMBL" id="OHA58609.1"/>
    </source>
</evidence>
<protein>
    <submittedName>
        <fullName evidence="1">Uncharacterized protein</fullName>
    </submittedName>
</protein>
<name>A0A1G2QEV4_9BACT</name>